<evidence type="ECO:0000313" key="1">
    <source>
        <dbReference type="EMBL" id="KAF2759889.1"/>
    </source>
</evidence>
<dbReference type="GeneID" id="54486437"/>
<dbReference type="Proteomes" id="UP000799437">
    <property type="component" value="Unassembled WGS sequence"/>
</dbReference>
<organism evidence="1 2">
    <name type="scientific">Pseudovirgaria hyperparasitica</name>
    <dbReference type="NCBI Taxonomy" id="470096"/>
    <lineage>
        <taxon>Eukaryota</taxon>
        <taxon>Fungi</taxon>
        <taxon>Dikarya</taxon>
        <taxon>Ascomycota</taxon>
        <taxon>Pezizomycotina</taxon>
        <taxon>Dothideomycetes</taxon>
        <taxon>Dothideomycetes incertae sedis</taxon>
        <taxon>Acrospermales</taxon>
        <taxon>Acrospermaceae</taxon>
        <taxon>Pseudovirgaria</taxon>
    </lineage>
</organism>
<sequence>MTALKPPAPLMVSATRPAQKTFNFQKLALELKYEIYEYLLLPSKDAVFLKDHFKPRKSLEQDSLKVDVNNEHHFEIAILLVSREVYSEALPILQKNLFAFTDLTLRRISLPRWKARSTKSNRFESLANIKNLKLWLRVPGLRLEEVSSIIPYMPSLQSLTIGLYLHKDRFVTDCHIEAKKAMFNDPRIDGKKCPQLGLYELTGLLSKRVTVRIANSSPNSSPNSTESLDDEFRLVTSAKCYNWQRFNLKMLESFDPALADYLAEQYNRKGEITDQKEMTSDIESDRPIKDNGKSAISLLHDRIKLAKIDHIS</sequence>
<evidence type="ECO:0000313" key="2">
    <source>
        <dbReference type="Proteomes" id="UP000799437"/>
    </source>
</evidence>
<dbReference type="EMBL" id="ML996569">
    <property type="protein sequence ID" value="KAF2759889.1"/>
    <property type="molecule type" value="Genomic_DNA"/>
</dbReference>
<dbReference type="RefSeq" id="XP_033602340.1">
    <property type="nucleotide sequence ID" value="XM_033745383.1"/>
</dbReference>
<protein>
    <submittedName>
        <fullName evidence="1">Uncharacterized protein</fullName>
    </submittedName>
</protein>
<accession>A0A6A6WCI4</accession>
<gene>
    <name evidence="1" type="ORF">EJ05DRAFT_484784</name>
</gene>
<dbReference type="AlphaFoldDB" id="A0A6A6WCI4"/>
<proteinExistence type="predicted"/>
<keyword evidence="2" id="KW-1185">Reference proteome</keyword>
<reference evidence="1" key="1">
    <citation type="journal article" date="2020" name="Stud. Mycol.">
        <title>101 Dothideomycetes genomes: a test case for predicting lifestyles and emergence of pathogens.</title>
        <authorList>
            <person name="Haridas S."/>
            <person name="Albert R."/>
            <person name="Binder M."/>
            <person name="Bloem J."/>
            <person name="Labutti K."/>
            <person name="Salamov A."/>
            <person name="Andreopoulos B."/>
            <person name="Baker S."/>
            <person name="Barry K."/>
            <person name="Bills G."/>
            <person name="Bluhm B."/>
            <person name="Cannon C."/>
            <person name="Castanera R."/>
            <person name="Culley D."/>
            <person name="Daum C."/>
            <person name="Ezra D."/>
            <person name="Gonzalez J."/>
            <person name="Henrissat B."/>
            <person name="Kuo A."/>
            <person name="Liang C."/>
            <person name="Lipzen A."/>
            <person name="Lutzoni F."/>
            <person name="Magnuson J."/>
            <person name="Mondo S."/>
            <person name="Nolan M."/>
            <person name="Ohm R."/>
            <person name="Pangilinan J."/>
            <person name="Park H.-J."/>
            <person name="Ramirez L."/>
            <person name="Alfaro M."/>
            <person name="Sun H."/>
            <person name="Tritt A."/>
            <person name="Yoshinaga Y."/>
            <person name="Zwiers L.-H."/>
            <person name="Turgeon B."/>
            <person name="Goodwin S."/>
            <person name="Spatafora J."/>
            <person name="Crous P."/>
            <person name="Grigoriev I."/>
        </authorList>
    </citation>
    <scope>NUCLEOTIDE SEQUENCE</scope>
    <source>
        <strain evidence="1">CBS 121739</strain>
    </source>
</reference>
<name>A0A6A6WCI4_9PEZI</name>